<evidence type="ECO:0000259" key="1">
    <source>
        <dbReference type="Pfam" id="PF05050"/>
    </source>
</evidence>
<dbReference type="AlphaFoldDB" id="A0A512BIG5"/>
<gene>
    <name evidence="2" type="ORF">SAE01_42470</name>
</gene>
<comment type="caution">
    <text evidence="2">The sequence shown here is derived from an EMBL/GenBank/DDBJ whole genome shotgun (WGS) entry which is preliminary data.</text>
</comment>
<evidence type="ECO:0000313" key="2">
    <source>
        <dbReference type="EMBL" id="GEO11751.1"/>
    </source>
</evidence>
<dbReference type="PANTHER" id="PTHR34203:SF15">
    <property type="entry name" value="SLL1173 PROTEIN"/>
    <property type="match status" value="1"/>
</dbReference>
<feature type="domain" description="Methyltransferase FkbM" evidence="1">
    <location>
        <begin position="108"/>
        <end position="251"/>
    </location>
</feature>
<sequence length="293" mass="34168">MNSPNKKSTSKAFSEVTIRQNPDQTFSSTNVQKAIGTYLKLIQHFKVWSGTRLFLQLLLRRVDRLVIPNIRYPISLRKGTSDQQAFYQVFLYKEYEILFPENPKVIIDGGANVGLFTILMKNRFPTAKFVCIEPDVENFQQLQKNVKAYEDVYCENCGLWPMVTNLKVWDKFNIGKWAMVVEENMDDWNVKAISIDYLMKKYGIEVIDVLKLDIEASEKELFTTNYHNWLAKTKMIIIELHDTMKEGCARQFFETINKVYSSYELSIKGENIILVNKNFTQTKQAFERLSSVS</sequence>
<dbReference type="InterPro" id="IPR052514">
    <property type="entry name" value="SAM-dependent_MTase"/>
</dbReference>
<dbReference type="InterPro" id="IPR029063">
    <property type="entry name" value="SAM-dependent_MTases_sf"/>
</dbReference>
<dbReference type="EMBL" id="BJYT01000028">
    <property type="protein sequence ID" value="GEO11751.1"/>
    <property type="molecule type" value="Genomic_DNA"/>
</dbReference>
<accession>A0A512BIG5</accession>
<dbReference type="Pfam" id="PF05050">
    <property type="entry name" value="Methyltransf_21"/>
    <property type="match status" value="1"/>
</dbReference>
<evidence type="ECO:0000313" key="3">
    <source>
        <dbReference type="Proteomes" id="UP000321513"/>
    </source>
</evidence>
<dbReference type="Proteomes" id="UP000321513">
    <property type="component" value="Unassembled WGS sequence"/>
</dbReference>
<reference evidence="2 3" key="1">
    <citation type="submission" date="2019-07" db="EMBL/GenBank/DDBJ databases">
        <title>Whole genome shotgun sequence of Segetibacter aerophilus NBRC 106135.</title>
        <authorList>
            <person name="Hosoyama A."/>
            <person name="Uohara A."/>
            <person name="Ohji S."/>
            <person name="Ichikawa N."/>
        </authorList>
    </citation>
    <scope>NUCLEOTIDE SEQUENCE [LARGE SCALE GENOMIC DNA]</scope>
    <source>
        <strain evidence="2 3">NBRC 106135</strain>
    </source>
</reference>
<proteinExistence type="predicted"/>
<protein>
    <recommendedName>
        <fullName evidence="1">Methyltransferase FkbM domain-containing protein</fullName>
    </recommendedName>
</protein>
<dbReference type="Gene3D" id="3.40.50.150">
    <property type="entry name" value="Vaccinia Virus protein VP39"/>
    <property type="match status" value="1"/>
</dbReference>
<name>A0A512BIG5_9BACT</name>
<dbReference type="NCBIfam" id="TIGR01444">
    <property type="entry name" value="fkbM_fam"/>
    <property type="match status" value="1"/>
</dbReference>
<keyword evidence="3" id="KW-1185">Reference proteome</keyword>
<dbReference type="SUPFAM" id="SSF53335">
    <property type="entry name" value="S-adenosyl-L-methionine-dependent methyltransferases"/>
    <property type="match status" value="1"/>
</dbReference>
<dbReference type="PANTHER" id="PTHR34203">
    <property type="entry name" value="METHYLTRANSFERASE, FKBM FAMILY PROTEIN"/>
    <property type="match status" value="1"/>
</dbReference>
<dbReference type="RefSeq" id="WP_170234232.1">
    <property type="nucleotide sequence ID" value="NZ_BJYT01000028.1"/>
</dbReference>
<organism evidence="2 3">
    <name type="scientific">Segetibacter aerophilus</name>
    <dbReference type="NCBI Taxonomy" id="670293"/>
    <lineage>
        <taxon>Bacteria</taxon>
        <taxon>Pseudomonadati</taxon>
        <taxon>Bacteroidota</taxon>
        <taxon>Chitinophagia</taxon>
        <taxon>Chitinophagales</taxon>
        <taxon>Chitinophagaceae</taxon>
        <taxon>Segetibacter</taxon>
    </lineage>
</organism>
<dbReference type="InterPro" id="IPR006342">
    <property type="entry name" value="FkbM_mtfrase"/>
</dbReference>